<evidence type="ECO:0000256" key="1">
    <source>
        <dbReference type="ARBA" id="ARBA00005622"/>
    </source>
</evidence>
<dbReference type="GO" id="GO:0016787">
    <property type="term" value="F:hydrolase activity"/>
    <property type="evidence" value="ECO:0007669"/>
    <property type="project" value="UniProtKB-KW"/>
</dbReference>
<dbReference type="PANTHER" id="PTHR40841:SF2">
    <property type="entry name" value="SIDEROPHORE-DEGRADING ESTERASE (EUROFUNG)"/>
    <property type="match status" value="1"/>
</dbReference>
<keyword evidence="2 3" id="KW-0378">Hydrolase</keyword>
<dbReference type="Pfam" id="PF00756">
    <property type="entry name" value="Esterase"/>
    <property type="match status" value="1"/>
</dbReference>
<evidence type="ECO:0000313" key="4">
    <source>
        <dbReference type="Proteomes" id="UP001165381"/>
    </source>
</evidence>
<sequence length="263" mass="30724">MFFLLSSFLLQAQYHIVKNDSIYSEHLEELRQIRINVPKEYDVNSNEKLDVLYVLDGEWSTSLTKTVYEFLEYAKFIPKNILIVSIPNSYKDGVNMRRRDFTPVRTKNQHISKGVINFHNFLKDELIPLINKKYSTNPQNNILYGSSLGGLFSIYSYLRNPSLFKSYISIEPVLRLGDDYINNIAIAKLKQNTDSKNRLWICSRDGKDFNEMGISKFKSTLDSNAPKNLAWKINTYQNETHFSVIWKGIYDGLKFIYDDDKKP</sequence>
<name>A0ABT0Q9J0_9FLAO</name>
<comment type="similarity">
    <text evidence="1">Belongs to the esterase D family.</text>
</comment>
<dbReference type="InterPro" id="IPR000801">
    <property type="entry name" value="Esterase-like"/>
</dbReference>
<comment type="caution">
    <text evidence="3">The sequence shown here is derived from an EMBL/GenBank/DDBJ whole genome shotgun (WGS) entry which is preliminary data.</text>
</comment>
<keyword evidence="4" id="KW-1185">Reference proteome</keyword>
<gene>
    <name evidence="3" type="ORF">M3P09_01125</name>
</gene>
<dbReference type="InterPro" id="IPR052558">
    <property type="entry name" value="Siderophore_Hydrolase_D"/>
</dbReference>
<accession>A0ABT0Q9J0</accession>
<proteinExistence type="inferred from homology"/>
<dbReference type="RefSeq" id="WP_249971712.1">
    <property type="nucleotide sequence ID" value="NZ_JAMFLZ010000001.1"/>
</dbReference>
<dbReference type="SUPFAM" id="SSF53474">
    <property type="entry name" value="alpha/beta-Hydrolases"/>
    <property type="match status" value="1"/>
</dbReference>
<organism evidence="3 4">
    <name type="scientific">Jejuia spongiicola</name>
    <dbReference type="NCBI Taxonomy" id="2942207"/>
    <lineage>
        <taxon>Bacteria</taxon>
        <taxon>Pseudomonadati</taxon>
        <taxon>Bacteroidota</taxon>
        <taxon>Flavobacteriia</taxon>
        <taxon>Flavobacteriales</taxon>
        <taxon>Flavobacteriaceae</taxon>
        <taxon>Jejuia</taxon>
    </lineage>
</organism>
<evidence type="ECO:0000313" key="3">
    <source>
        <dbReference type="EMBL" id="MCL6293574.1"/>
    </source>
</evidence>
<dbReference type="EMBL" id="JAMFLZ010000001">
    <property type="protein sequence ID" value="MCL6293574.1"/>
    <property type="molecule type" value="Genomic_DNA"/>
</dbReference>
<evidence type="ECO:0000256" key="2">
    <source>
        <dbReference type="ARBA" id="ARBA00022801"/>
    </source>
</evidence>
<dbReference type="InterPro" id="IPR029058">
    <property type="entry name" value="AB_hydrolase_fold"/>
</dbReference>
<protein>
    <submittedName>
        <fullName evidence="3">Alpha/beta hydrolase-fold protein</fullName>
    </submittedName>
</protein>
<dbReference type="PANTHER" id="PTHR40841">
    <property type="entry name" value="SIDEROPHORE TRIACETYLFUSARININE C ESTERASE"/>
    <property type="match status" value="1"/>
</dbReference>
<reference evidence="3" key="1">
    <citation type="submission" date="2022-05" db="EMBL/GenBank/DDBJ databases">
        <authorList>
            <person name="Park J.-S."/>
        </authorList>
    </citation>
    <scope>NUCLEOTIDE SEQUENCE</scope>
    <source>
        <strain evidence="3">2012CJ34-3</strain>
    </source>
</reference>
<dbReference type="Proteomes" id="UP001165381">
    <property type="component" value="Unassembled WGS sequence"/>
</dbReference>
<dbReference type="Gene3D" id="3.40.50.1820">
    <property type="entry name" value="alpha/beta hydrolase"/>
    <property type="match status" value="1"/>
</dbReference>